<feature type="transmembrane region" description="Helical" evidence="1">
    <location>
        <begin position="192"/>
        <end position="216"/>
    </location>
</feature>
<proteinExistence type="predicted"/>
<evidence type="ECO:0000313" key="4">
    <source>
        <dbReference type="Proteomes" id="UP001148313"/>
    </source>
</evidence>
<name>A0ABT4VHE6_9HYPH</name>
<evidence type="ECO:0000256" key="1">
    <source>
        <dbReference type="SAM" id="Phobius"/>
    </source>
</evidence>
<comment type="caution">
    <text evidence="3">The sequence shown here is derived from an EMBL/GenBank/DDBJ whole genome shotgun (WGS) entry which is preliminary data.</text>
</comment>
<dbReference type="CDD" id="cd03511">
    <property type="entry name" value="Rhizopine-oxygenase-like"/>
    <property type="match status" value="1"/>
</dbReference>
<reference evidence="3" key="1">
    <citation type="submission" date="2022-11" db="EMBL/GenBank/DDBJ databases">
        <title>Hoeflea poritis sp. nov., isolated from scleractinian coral Porites lutea.</title>
        <authorList>
            <person name="Zhang G."/>
            <person name="Wei Q."/>
            <person name="Cai L."/>
        </authorList>
    </citation>
    <scope>NUCLEOTIDE SEQUENCE</scope>
    <source>
        <strain evidence="3">E7-10</strain>
    </source>
</reference>
<keyword evidence="1" id="KW-0812">Transmembrane</keyword>
<keyword evidence="4" id="KW-1185">Reference proteome</keyword>
<evidence type="ECO:0000313" key="3">
    <source>
        <dbReference type="EMBL" id="MDA4844105.1"/>
    </source>
</evidence>
<accession>A0ABT4VHE6</accession>
<organism evidence="3 4">
    <name type="scientific">Hoeflea poritis</name>
    <dbReference type="NCBI Taxonomy" id="2993659"/>
    <lineage>
        <taxon>Bacteria</taxon>
        <taxon>Pseudomonadati</taxon>
        <taxon>Pseudomonadota</taxon>
        <taxon>Alphaproteobacteria</taxon>
        <taxon>Hyphomicrobiales</taxon>
        <taxon>Rhizobiaceae</taxon>
        <taxon>Hoeflea</taxon>
    </lineage>
</organism>
<keyword evidence="1" id="KW-1133">Transmembrane helix</keyword>
<dbReference type="PANTHER" id="PTHR12879:SF8">
    <property type="entry name" value="SPHINGOLIPID DELTA(4)-DESATURASE DES1"/>
    <property type="match status" value="1"/>
</dbReference>
<dbReference type="InterPro" id="IPR039393">
    <property type="entry name" value="Rhizopine-oxygenase-like"/>
</dbReference>
<evidence type="ECO:0000259" key="2">
    <source>
        <dbReference type="Pfam" id="PF00487"/>
    </source>
</evidence>
<dbReference type="InterPro" id="IPR005804">
    <property type="entry name" value="FA_desaturase_dom"/>
</dbReference>
<keyword evidence="1" id="KW-0472">Membrane</keyword>
<dbReference type="EMBL" id="JAPJZH010000001">
    <property type="protein sequence ID" value="MDA4844105.1"/>
    <property type="molecule type" value="Genomic_DNA"/>
</dbReference>
<feature type="transmembrane region" description="Helical" evidence="1">
    <location>
        <begin position="37"/>
        <end position="57"/>
    </location>
</feature>
<gene>
    <name evidence="3" type="ORF">OOZ53_02040</name>
</gene>
<protein>
    <submittedName>
        <fullName evidence="3">Fatty acid desaturase family protein</fullName>
    </submittedName>
</protein>
<feature type="transmembrane region" description="Helical" evidence="1">
    <location>
        <begin position="63"/>
        <end position="82"/>
    </location>
</feature>
<sequence>MTGQRTKEVQSPVSNHWEFLASLSPQEKKRLTEKSDARGIVALALHTGTIVALAVLIAAKVPFWPLLMVPQGIAIVFLFTTLHETIHRTAFATPWINDIVARICGFLILLPAEWFRYFHFAHHRHTQDPERDPELAHPKPETVVQYIIHVSGLPVWKSQIATLIRHAVRGTRDDFVPQAARPAITREARRMLAAYVVLAAISAAAGSTLLLFVWIIPAILGQPFLRLYLLAEHGRCAFVANMFENSRTTFTNLLVRRLAWNMPYHAEHHAFPGVPFHRLPEFHRLTKSYLRETEDGYVRFTGRYARSLSG</sequence>
<dbReference type="Pfam" id="PF00487">
    <property type="entry name" value="FA_desaturase"/>
    <property type="match status" value="1"/>
</dbReference>
<dbReference type="PANTHER" id="PTHR12879">
    <property type="entry name" value="SPHINGOLIPID DELTA 4 DESATURASE/C-4 HYDROXYLASE PROTEIN DES2"/>
    <property type="match status" value="1"/>
</dbReference>
<dbReference type="Proteomes" id="UP001148313">
    <property type="component" value="Unassembled WGS sequence"/>
</dbReference>
<dbReference type="RefSeq" id="WP_271087628.1">
    <property type="nucleotide sequence ID" value="NZ_JAPJZH010000001.1"/>
</dbReference>
<feature type="domain" description="Fatty acid desaturase" evidence="2">
    <location>
        <begin position="64"/>
        <end position="298"/>
    </location>
</feature>